<evidence type="ECO:0000256" key="2">
    <source>
        <dbReference type="ARBA" id="ARBA00023110"/>
    </source>
</evidence>
<keyword evidence="7" id="KW-1185">Reference proteome</keyword>
<dbReference type="PROSITE" id="PS00170">
    <property type="entry name" value="CSA_PPIASE_1"/>
    <property type="match status" value="1"/>
</dbReference>
<reference evidence="6 7" key="1">
    <citation type="submission" date="2021-07" db="EMBL/GenBank/DDBJ databases">
        <title>Characterization of Violacein-producing bacteria and related species.</title>
        <authorList>
            <person name="Wilson H.S."/>
            <person name="De Leon M.E."/>
        </authorList>
    </citation>
    <scope>NUCLEOTIDE SEQUENCE [LARGE SCALE GENOMIC DNA]</scope>
    <source>
        <strain evidence="6 7">HSC-2F05</strain>
    </source>
</reference>
<evidence type="ECO:0000256" key="3">
    <source>
        <dbReference type="ARBA" id="ARBA00023235"/>
    </source>
</evidence>
<comment type="similarity">
    <text evidence="1 4">Belongs to the cyclophilin-type PPIase family.</text>
</comment>
<name>A0ABS7Y9L2_9BURK</name>
<dbReference type="InterPro" id="IPR006311">
    <property type="entry name" value="TAT_signal"/>
</dbReference>
<dbReference type="EC" id="5.2.1.8" evidence="4"/>
<keyword evidence="3 4" id="KW-0413">Isomerase</keyword>
<gene>
    <name evidence="6" type="ORF">LE190_10670</name>
</gene>
<keyword evidence="2 4" id="KW-0697">Rotamase</keyword>
<dbReference type="InterPro" id="IPR029000">
    <property type="entry name" value="Cyclophilin-like_dom_sf"/>
</dbReference>
<dbReference type="Gene3D" id="2.40.100.10">
    <property type="entry name" value="Cyclophilin-like"/>
    <property type="match status" value="1"/>
</dbReference>
<dbReference type="EMBL" id="JAHYBX010000003">
    <property type="protein sequence ID" value="MCA1856382.1"/>
    <property type="molecule type" value="Genomic_DNA"/>
</dbReference>
<keyword evidence="4" id="KW-0732">Signal</keyword>
<dbReference type="InterPro" id="IPR044665">
    <property type="entry name" value="E_coli_cyclophilin_A-like"/>
</dbReference>
<dbReference type="InterPro" id="IPR020892">
    <property type="entry name" value="Cyclophilin-type_PPIase_CS"/>
</dbReference>
<evidence type="ECO:0000313" key="7">
    <source>
        <dbReference type="Proteomes" id="UP001198602"/>
    </source>
</evidence>
<evidence type="ECO:0000313" key="6">
    <source>
        <dbReference type="EMBL" id="MCA1856382.1"/>
    </source>
</evidence>
<evidence type="ECO:0000256" key="4">
    <source>
        <dbReference type="RuleBase" id="RU363019"/>
    </source>
</evidence>
<proteinExistence type="inferred from homology"/>
<dbReference type="SUPFAM" id="SSF50891">
    <property type="entry name" value="Cyclophilin-like"/>
    <property type="match status" value="1"/>
</dbReference>
<feature type="signal peptide" evidence="4">
    <location>
        <begin position="1"/>
        <end position="33"/>
    </location>
</feature>
<protein>
    <recommendedName>
        <fullName evidence="4">Peptidyl-prolyl cis-trans isomerase</fullName>
        <shortName evidence="4">PPIase</shortName>
        <ecNumber evidence="4">5.2.1.8</ecNumber>
    </recommendedName>
</protein>
<dbReference type="RefSeq" id="WP_225238670.1">
    <property type="nucleotide sequence ID" value="NZ_JAHYBX010000003.1"/>
</dbReference>
<dbReference type="Proteomes" id="UP001198602">
    <property type="component" value="Unassembled WGS sequence"/>
</dbReference>
<dbReference type="PROSITE" id="PS50072">
    <property type="entry name" value="CSA_PPIASE_2"/>
    <property type="match status" value="1"/>
</dbReference>
<dbReference type="PROSITE" id="PS51318">
    <property type="entry name" value="TAT"/>
    <property type="match status" value="1"/>
</dbReference>
<dbReference type="PANTHER" id="PTHR43246">
    <property type="entry name" value="PEPTIDYL-PROLYL CIS-TRANS ISOMERASE CYP38, CHLOROPLASTIC"/>
    <property type="match status" value="1"/>
</dbReference>
<sequence length="223" mass="24159">MSTTTSFRRSLLHCMGLGLVLGATTLLAPAALAQTEGQAEPAAEAQPAAPVVKGPQVALKTTMGTIVLQLDEERAPKTVANFMQYVKQGFYKGTIFHRVIDGFMIQAGGMNEKFEGRKTNKPVKNESNNGLSNQPYTVAMAREDHPDSATSQFFINVADNSGIDYPFYKGSGYTVFGKVVRGQEVVDKIKGVMVDDVRGMQNVPVTPIFIQSVNVLKGDKLVK</sequence>
<dbReference type="PRINTS" id="PR00153">
    <property type="entry name" value="CSAPPISMRASE"/>
</dbReference>
<accession>A0ABS7Y9L2</accession>
<comment type="caution">
    <text evidence="6">The sequence shown here is derived from an EMBL/GenBank/DDBJ whole genome shotgun (WGS) entry which is preliminary data.</text>
</comment>
<comment type="function">
    <text evidence="4">PPIases accelerate the folding of proteins. It catalyzes the cis-trans isomerization of proline imidic peptide bonds in oligopeptides.</text>
</comment>
<evidence type="ECO:0000256" key="1">
    <source>
        <dbReference type="ARBA" id="ARBA00007365"/>
    </source>
</evidence>
<dbReference type="Pfam" id="PF00160">
    <property type="entry name" value="Pro_isomerase"/>
    <property type="match status" value="1"/>
</dbReference>
<dbReference type="GO" id="GO:0003755">
    <property type="term" value="F:peptidyl-prolyl cis-trans isomerase activity"/>
    <property type="evidence" value="ECO:0007669"/>
    <property type="project" value="UniProtKB-EC"/>
</dbReference>
<comment type="catalytic activity">
    <reaction evidence="4">
        <text>[protein]-peptidylproline (omega=180) = [protein]-peptidylproline (omega=0)</text>
        <dbReference type="Rhea" id="RHEA:16237"/>
        <dbReference type="Rhea" id="RHEA-COMP:10747"/>
        <dbReference type="Rhea" id="RHEA-COMP:10748"/>
        <dbReference type="ChEBI" id="CHEBI:83833"/>
        <dbReference type="ChEBI" id="CHEBI:83834"/>
        <dbReference type="EC" id="5.2.1.8"/>
    </reaction>
</comment>
<feature type="domain" description="PPIase cyclophilin-type" evidence="5">
    <location>
        <begin position="61"/>
        <end position="215"/>
    </location>
</feature>
<organism evidence="6 7">
    <name type="scientific">Massilia hydrophila</name>
    <dbReference type="NCBI Taxonomy" id="3044279"/>
    <lineage>
        <taxon>Bacteria</taxon>
        <taxon>Pseudomonadati</taxon>
        <taxon>Pseudomonadota</taxon>
        <taxon>Betaproteobacteria</taxon>
        <taxon>Burkholderiales</taxon>
        <taxon>Oxalobacteraceae</taxon>
        <taxon>Telluria group</taxon>
        <taxon>Massilia</taxon>
    </lineage>
</organism>
<evidence type="ECO:0000259" key="5">
    <source>
        <dbReference type="PROSITE" id="PS50072"/>
    </source>
</evidence>
<feature type="chain" id="PRO_5044966839" description="Peptidyl-prolyl cis-trans isomerase" evidence="4">
    <location>
        <begin position="34"/>
        <end position="223"/>
    </location>
</feature>
<dbReference type="InterPro" id="IPR002130">
    <property type="entry name" value="Cyclophilin-type_PPIase_dom"/>
</dbReference>